<dbReference type="GeneID" id="85363761"/>
<evidence type="ECO:0000313" key="2">
    <source>
        <dbReference type="EMBL" id="KAK0458398.1"/>
    </source>
</evidence>
<evidence type="ECO:0000313" key="3">
    <source>
        <dbReference type="Proteomes" id="UP001175211"/>
    </source>
</evidence>
<organism evidence="2 3">
    <name type="scientific">Armillaria tabescens</name>
    <name type="common">Ringless honey mushroom</name>
    <name type="synonym">Agaricus tabescens</name>
    <dbReference type="NCBI Taxonomy" id="1929756"/>
    <lineage>
        <taxon>Eukaryota</taxon>
        <taxon>Fungi</taxon>
        <taxon>Dikarya</taxon>
        <taxon>Basidiomycota</taxon>
        <taxon>Agaricomycotina</taxon>
        <taxon>Agaricomycetes</taxon>
        <taxon>Agaricomycetidae</taxon>
        <taxon>Agaricales</taxon>
        <taxon>Marasmiineae</taxon>
        <taxon>Physalacriaceae</taxon>
        <taxon>Desarmillaria</taxon>
    </lineage>
</organism>
<protein>
    <submittedName>
        <fullName evidence="2">Uncharacterized protein</fullName>
    </submittedName>
</protein>
<name>A0AA39KGJ2_ARMTA</name>
<feature type="region of interest" description="Disordered" evidence="1">
    <location>
        <begin position="180"/>
        <end position="208"/>
    </location>
</feature>
<gene>
    <name evidence="2" type="ORF">EV420DRAFT_1747944</name>
</gene>
<comment type="caution">
    <text evidence="2">The sequence shown here is derived from an EMBL/GenBank/DDBJ whole genome shotgun (WGS) entry which is preliminary data.</text>
</comment>
<dbReference type="AlphaFoldDB" id="A0AA39KGJ2"/>
<feature type="compositionally biased region" description="Low complexity" evidence="1">
    <location>
        <begin position="185"/>
        <end position="196"/>
    </location>
</feature>
<evidence type="ECO:0000256" key="1">
    <source>
        <dbReference type="SAM" id="MobiDB-lite"/>
    </source>
</evidence>
<dbReference type="RefSeq" id="XP_060330668.1">
    <property type="nucleotide sequence ID" value="XM_060480213.1"/>
</dbReference>
<accession>A0AA39KGJ2</accession>
<dbReference type="Proteomes" id="UP001175211">
    <property type="component" value="Unassembled WGS sequence"/>
</dbReference>
<keyword evidence="3" id="KW-1185">Reference proteome</keyword>
<sequence length="251" mass="27129">MPSTVLPSRGQCIQLSDNFQHCQCLWFFPPVSPLLDQNICGLCGHGIHAHADYVSTVVNRCPANQCAAYVQKARCSPLRATTLTQLCTCGAPFFEHIATDNSEYYLREPWTVSDYFSADGNGSSTSDSYTYDRNSSSDPNTSSIPSTDYNGTISFGDARSIPFTPEPIYSENYSGYANSTVISSGTQPDTTQTPGGYSSNGPFAQYPNHVVDSPYDHQPEGSATNGSFEYQGYGNAIYAETPGAWSGPYGA</sequence>
<reference evidence="2" key="1">
    <citation type="submission" date="2023-06" db="EMBL/GenBank/DDBJ databases">
        <authorList>
            <consortium name="Lawrence Berkeley National Laboratory"/>
            <person name="Ahrendt S."/>
            <person name="Sahu N."/>
            <person name="Indic B."/>
            <person name="Wong-Bajracharya J."/>
            <person name="Merenyi Z."/>
            <person name="Ke H.-M."/>
            <person name="Monk M."/>
            <person name="Kocsube S."/>
            <person name="Drula E."/>
            <person name="Lipzen A."/>
            <person name="Balint B."/>
            <person name="Henrissat B."/>
            <person name="Andreopoulos B."/>
            <person name="Martin F.M."/>
            <person name="Harder C.B."/>
            <person name="Rigling D."/>
            <person name="Ford K.L."/>
            <person name="Foster G.D."/>
            <person name="Pangilinan J."/>
            <person name="Papanicolaou A."/>
            <person name="Barry K."/>
            <person name="LaButti K."/>
            <person name="Viragh M."/>
            <person name="Koriabine M."/>
            <person name="Yan M."/>
            <person name="Riley R."/>
            <person name="Champramary S."/>
            <person name="Plett K.L."/>
            <person name="Tsai I.J."/>
            <person name="Slot J."/>
            <person name="Sipos G."/>
            <person name="Plett J."/>
            <person name="Nagy L.G."/>
            <person name="Grigoriev I.V."/>
        </authorList>
    </citation>
    <scope>NUCLEOTIDE SEQUENCE</scope>
    <source>
        <strain evidence="2">CCBAS 213</strain>
    </source>
</reference>
<feature type="compositionally biased region" description="Low complexity" evidence="1">
    <location>
        <begin position="134"/>
        <end position="148"/>
    </location>
</feature>
<proteinExistence type="predicted"/>
<feature type="region of interest" description="Disordered" evidence="1">
    <location>
        <begin position="126"/>
        <end position="149"/>
    </location>
</feature>
<dbReference type="EMBL" id="JAUEPS010000017">
    <property type="protein sequence ID" value="KAK0458398.1"/>
    <property type="molecule type" value="Genomic_DNA"/>
</dbReference>